<proteinExistence type="predicted"/>
<gene>
    <name evidence="1" type="ORF">LTR37_019414</name>
</gene>
<comment type="caution">
    <text evidence="1">The sequence shown here is derived from an EMBL/GenBank/DDBJ whole genome shotgun (WGS) entry which is preliminary data.</text>
</comment>
<reference evidence="1" key="1">
    <citation type="submission" date="2023-07" db="EMBL/GenBank/DDBJ databases">
        <title>Black Yeasts Isolated from many extreme environments.</title>
        <authorList>
            <person name="Coleine C."/>
            <person name="Stajich J.E."/>
            <person name="Selbmann L."/>
        </authorList>
    </citation>
    <scope>NUCLEOTIDE SEQUENCE</scope>
    <source>
        <strain evidence="1">CCFEE 5714</strain>
    </source>
</reference>
<dbReference type="Proteomes" id="UP001281147">
    <property type="component" value="Unassembled WGS sequence"/>
</dbReference>
<name>A0ACC3MG30_9PEZI</name>
<protein>
    <submittedName>
        <fullName evidence="1">Uncharacterized protein</fullName>
    </submittedName>
</protein>
<sequence>MGLSKAFISTALSMTSCAYAAVVAVEAGQASTSAFEVEARAAQTVTTALIWHTSVGVCGTPGSFCAVGEGSPDETAAPVARDEDYTSATTTTTTSTVYEKSTVITIPSMPISEVQPALTTAFGAARKQQVPSDEVDSTVTIASSTVITTVIAQPIVTVYVTAAIAEHKQDDSPNAPGIGTMTNAGLAKADLLAHVQNIERGLNTKYAIVTQLMTSTVPETTVIVQVTSSPPPAATDTSFTTLSTVLPSETNQSASTQTVPKPTTEVTVVTDVIIMTVSPVTTLTSPFNTNITEVRYSTGSVHSNNTSVDTQSYLDISTFSMTSIVSRTPETVLSTVESTKVVPASTSSTRATRTDDTMGYTGAVTSTMGSDSGKMAEVGSFYFPTAMVVAMAVCFGLALLL</sequence>
<accession>A0ACC3MG30</accession>
<evidence type="ECO:0000313" key="1">
    <source>
        <dbReference type="EMBL" id="KAK3686862.1"/>
    </source>
</evidence>
<dbReference type="EMBL" id="JAUTXU010000299">
    <property type="protein sequence ID" value="KAK3686862.1"/>
    <property type="molecule type" value="Genomic_DNA"/>
</dbReference>
<keyword evidence="2" id="KW-1185">Reference proteome</keyword>
<organism evidence="1 2">
    <name type="scientific">Vermiconidia calcicola</name>
    <dbReference type="NCBI Taxonomy" id="1690605"/>
    <lineage>
        <taxon>Eukaryota</taxon>
        <taxon>Fungi</taxon>
        <taxon>Dikarya</taxon>
        <taxon>Ascomycota</taxon>
        <taxon>Pezizomycotina</taxon>
        <taxon>Dothideomycetes</taxon>
        <taxon>Dothideomycetidae</taxon>
        <taxon>Mycosphaerellales</taxon>
        <taxon>Extremaceae</taxon>
        <taxon>Vermiconidia</taxon>
    </lineage>
</organism>
<evidence type="ECO:0000313" key="2">
    <source>
        <dbReference type="Proteomes" id="UP001281147"/>
    </source>
</evidence>